<evidence type="ECO:0000313" key="3">
    <source>
        <dbReference type="Proteomes" id="UP000063964"/>
    </source>
</evidence>
<dbReference type="STRING" id="888061.AXF15_06425"/>
<dbReference type="Proteomes" id="UP000063964">
    <property type="component" value="Chromosome"/>
</dbReference>
<organism evidence="2 3">
    <name type="scientific">Desulfomicrobium orale DSM 12838</name>
    <dbReference type="NCBI Taxonomy" id="888061"/>
    <lineage>
        <taxon>Bacteria</taxon>
        <taxon>Pseudomonadati</taxon>
        <taxon>Thermodesulfobacteriota</taxon>
        <taxon>Desulfovibrionia</taxon>
        <taxon>Desulfovibrionales</taxon>
        <taxon>Desulfomicrobiaceae</taxon>
        <taxon>Desulfomicrobium</taxon>
    </lineage>
</organism>
<protein>
    <submittedName>
        <fullName evidence="2">Uncharacterized protein</fullName>
    </submittedName>
</protein>
<dbReference type="EMBL" id="CP014230">
    <property type="protein sequence ID" value="AMD92773.1"/>
    <property type="molecule type" value="Genomic_DNA"/>
</dbReference>
<dbReference type="RefSeq" id="WP_066604922.1">
    <property type="nucleotide sequence ID" value="NZ_CP014230.1"/>
</dbReference>
<keyword evidence="1" id="KW-0732">Signal</keyword>
<accession>A0A0X8JQP0</accession>
<feature type="signal peptide" evidence="1">
    <location>
        <begin position="1"/>
        <end position="25"/>
    </location>
</feature>
<feature type="chain" id="PRO_5007067627" evidence="1">
    <location>
        <begin position="26"/>
        <end position="144"/>
    </location>
</feature>
<reference evidence="3" key="1">
    <citation type="submission" date="2016-02" db="EMBL/GenBank/DDBJ databases">
        <authorList>
            <person name="Holder M.E."/>
            <person name="Ajami N.J."/>
            <person name="Petrosino J.F."/>
        </authorList>
    </citation>
    <scope>NUCLEOTIDE SEQUENCE [LARGE SCALE GENOMIC DNA]</scope>
    <source>
        <strain evidence="3">DSM 12838</strain>
    </source>
</reference>
<keyword evidence="3" id="KW-1185">Reference proteome</keyword>
<gene>
    <name evidence="2" type="ORF">AXF15_06425</name>
</gene>
<name>A0A0X8JQP0_9BACT</name>
<evidence type="ECO:0000313" key="2">
    <source>
        <dbReference type="EMBL" id="AMD92773.1"/>
    </source>
</evidence>
<evidence type="ECO:0000256" key="1">
    <source>
        <dbReference type="SAM" id="SignalP"/>
    </source>
</evidence>
<sequence length="144" mass="16005">MRWMKKMLVFLAGISVLFCAGSAFAESFSIEVPYAVHGGDWWSGLALSNTGTDPIDVVIRTYNSGDSVIVGELTLEPYSMETRLLPGFFTKKPYPTADGGRVNLGISADGFYAKRDFKFTLFVGSPLGFSFQSYDHHDIRFDHE</sequence>
<proteinExistence type="predicted"/>
<dbReference type="AlphaFoldDB" id="A0A0X8JQP0"/>
<dbReference type="KEGG" id="doa:AXF15_06425"/>